<accession>A0A3B7MJL3</accession>
<reference evidence="1 2" key="1">
    <citation type="submission" date="2018-09" db="EMBL/GenBank/DDBJ databases">
        <title>Genome sequencing of strain 6GH32-13.</title>
        <authorList>
            <person name="Weon H.-Y."/>
            <person name="Heo J."/>
            <person name="Kwon S.-W."/>
        </authorList>
    </citation>
    <scope>NUCLEOTIDE SEQUENCE [LARGE SCALE GENOMIC DNA]</scope>
    <source>
        <strain evidence="1 2">5GH32-13</strain>
    </source>
</reference>
<evidence type="ECO:0000313" key="1">
    <source>
        <dbReference type="EMBL" id="AXY74644.1"/>
    </source>
</evidence>
<organism evidence="1 2">
    <name type="scientific">Paraflavitalea soli</name>
    <dbReference type="NCBI Taxonomy" id="2315862"/>
    <lineage>
        <taxon>Bacteria</taxon>
        <taxon>Pseudomonadati</taxon>
        <taxon>Bacteroidota</taxon>
        <taxon>Chitinophagia</taxon>
        <taxon>Chitinophagales</taxon>
        <taxon>Chitinophagaceae</taxon>
        <taxon>Paraflavitalea</taxon>
    </lineage>
</organism>
<dbReference type="Proteomes" id="UP000263900">
    <property type="component" value="Chromosome"/>
</dbReference>
<protein>
    <submittedName>
        <fullName evidence="1">Uncharacterized protein</fullName>
    </submittedName>
</protein>
<keyword evidence="2" id="KW-1185">Reference proteome</keyword>
<proteinExistence type="predicted"/>
<evidence type="ECO:0000313" key="2">
    <source>
        <dbReference type="Proteomes" id="UP000263900"/>
    </source>
</evidence>
<dbReference type="AlphaFoldDB" id="A0A3B7MJL3"/>
<gene>
    <name evidence="1" type="ORF">D3H65_11920</name>
</gene>
<dbReference type="EMBL" id="CP032157">
    <property type="protein sequence ID" value="AXY74644.1"/>
    <property type="molecule type" value="Genomic_DNA"/>
</dbReference>
<dbReference type="RefSeq" id="WP_119050529.1">
    <property type="nucleotide sequence ID" value="NZ_CP032157.1"/>
</dbReference>
<sequence>MSSTAINFKATLLIGEQTVPLASEIAFGDDQSQDGVTNGFLFKLDLQPGDPPVTVYLGDVINFIETKLGASDLSQSPDMGLISQAIPSLTPANFNSTNQAMVNVYEFSINSSTKEFLFSFNLDVEGTDPSTGLIALPGDLNKWLKIESLSIAFSATSGSSSQTQQTASNS</sequence>
<name>A0A3B7MJL3_9BACT</name>
<dbReference type="KEGG" id="pseg:D3H65_11920"/>
<dbReference type="OrthoDB" id="1492665at2"/>